<proteinExistence type="predicted"/>
<dbReference type="OrthoDB" id="2388573at2"/>
<sequence>MLVLNCFIQITLAQIALQTAVSETTKQIATHMYPVKLLYMEAESKITDSKPGIIIQRVLEQITEARSKLTDSEDIMEQYASYIPQPIVTLLELEKKHRELLESNSKEMSQQLFDPLVNKAFTALVLQFSDNQILHSDHLQVVDVRLPNLASSSSDAFIAIEAQYDYKLMIPFFHRTLSLRKRAIERLWIGS</sequence>
<reference evidence="2" key="1">
    <citation type="submission" date="2018-11" db="EMBL/GenBank/DDBJ databases">
        <title>Complete genome sequence of Paenibacillus sp. ML311-T8.</title>
        <authorList>
            <person name="Nam Y.-D."/>
            <person name="Kang J."/>
            <person name="Chung W.-H."/>
            <person name="Park Y.S."/>
        </authorList>
    </citation>
    <scope>NUCLEOTIDE SEQUENCE [LARGE SCALE GENOMIC DNA]</scope>
    <source>
        <strain evidence="2">ML311-T8</strain>
    </source>
</reference>
<keyword evidence="2" id="KW-1185">Reference proteome</keyword>
<evidence type="ECO:0000313" key="1">
    <source>
        <dbReference type="EMBL" id="QGQ96670.1"/>
    </source>
</evidence>
<protein>
    <submittedName>
        <fullName evidence="1">Uncharacterized protein</fullName>
    </submittedName>
</protein>
<accession>A0A6B8RK68</accession>
<dbReference type="RefSeq" id="WP_155701743.1">
    <property type="nucleotide sequence ID" value="NZ_CP034235.1"/>
</dbReference>
<dbReference type="EMBL" id="CP034235">
    <property type="protein sequence ID" value="QGQ96670.1"/>
    <property type="molecule type" value="Genomic_DNA"/>
</dbReference>
<organism evidence="1 2">
    <name type="scientific">Paenibacillus psychroresistens</name>
    <dbReference type="NCBI Taxonomy" id="1778678"/>
    <lineage>
        <taxon>Bacteria</taxon>
        <taxon>Bacillati</taxon>
        <taxon>Bacillota</taxon>
        <taxon>Bacilli</taxon>
        <taxon>Bacillales</taxon>
        <taxon>Paenibacillaceae</taxon>
        <taxon>Paenibacillus</taxon>
    </lineage>
</organism>
<dbReference type="Proteomes" id="UP000426246">
    <property type="component" value="Chromosome"/>
</dbReference>
<dbReference type="AlphaFoldDB" id="A0A6B8RK68"/>
<name>A0A6B8RK68_9BACL</name>
<gene>
    <name evidence="1" type="ORF">EHS13_18195</name>
</gene>
<evidence type="ECO:0000313" key="2">
    <source>
        <dbReference type="Proteomes" id="UP000426246"/>
    </source>
</evidence>
<dbReference type="KEGG" id="ppsc:EHS13_18195"/>